<evidence type="ECO:0000313" key="1">
    <source>
        <dbReference type="EMBL" id="KAK3262025.1"/>
    </source>
</evidence>
<evidence type="ECO:0000313" key="2">
    <source>
        <dbReference type="Proteomes" id="UP001190700"/>
    </source>
</evidence>
<accession>A0AAE0KVJ2</accession>
<comment type="caution">
    <text evidence="1">The sequence shown here is derived from an EMBL/GenBank/DDBJ whole genome shotgun (WGS) entry which is preliminary data.</text>
</comment>
<gene>
    <name evidence="1" type="ORF">CYMTET_29101</name>
</gene>
<reference evidence="1 2" key="1">
    <citation type="journal article" date="2015" name="Genome Biol. Evol.">
        <title>Comparative Genomics of a Bacterivorous Green Alga Reveals Evolutionary Causalities and Consequences of Phago-Mixotrophic Mode of Nutrition.</title>
        <authorList>
            <person name="Burns J.A."/>
            <person name="Paasch A."/>
            <person name="Narechania A."/>
            <person name="Kim E."/>
        </authorList>
    </citation>
    <scope>NUCLEOTIDE SEQUENCE [LARGE SCALE GENOMIC DNA]</scope>
    <source>
        <strain evidence="1 2">PLY_AMNH</strain>
    </source>
</reference>
<dbReference type="AlphaFoldDB" id="A0AAE0KVJ2"/>
<proteinExistence type="predicted"/>
<sequence>MLPVLYTCKEAFGSGRVPDTALPAGKRPPPPAFAAALASFQTPDCPAASPPVVPAQQADTPCFGRGGHDLHRAYVRRVATAHPLISIYGWRAGGTSRGATT</sequence>
<keyword evidence="2" id="KW-1185">Reference proteome</keyword>
<protein>
    <submittedName>
        <fullName evidence="1">Uncharacterized protein</fullName>
    </submittedName>
</protein>
<dbReference type="Proteomes" id="UP001190700">
    <property type="component" value="Unassembled WGS sequence"/>
</dbReference>
<name>A0AAE0KVJ2_9CHLO</name>
<organism evidence="1 2">
    <name type="scientific">Cymbomonas tetramitiformis</name>
    <dbReference type="NCBI Taxonomy" id="36881"/>
    <lineage>
        <taxon>Eukaryota</taxon>
        <taxon>Viridiplantae</taxon>
        <taxon>Chlorophyta</taxon>
        <taxon>Pyramimonadophyceae</taxon>
        <taxon>Pyramimonadales</taxon>
        <taxon>Pyramimonadaceae</taxon>
        <taxon>Cymbomonas</taxon>
    </lineage>
</organism>
<dbReference type="EMBL" id="LGRX02016495">
    <property type="protein sequence ID" value="KAK3262025.1"/>
    <property type="molecule type" value="Genomic_DNA"/>
</dbReference>